<dbReference type="Proteomes" id="UP000030653">
    <property type="component" value="Unassembled WGS sequence"/>
</dbReference>
<evidence type="ECO:0000256" key="1">
    <source>
        <dbReference type="SAM" id="MobiDB-lite"/>
    </source>
</evidence>
<accession>M5GFD1</accession>
<gene>
    <name evidence="2" type="ORF">DACRYDRAFT_76351</name>
</gene>
<reference evidence="2 3" key="1">
    <citation type="journal article" date="2012" name="Science">
        <title>The Paleozoic origin of enzymatic lignin decomposition reconstructed from 31 fungal genomes.</title>
        <authorList>
            <person name="Floudas D."/>
            <person name="Binder M."/>
            <person name="Riley R."/>
            <person name="Barry K."/>
            <person name="Blanchette R.A."/>
            <person name="Henrissat B."/>
            <person name="Martinez A.T."/>
            <person name="Otillar R."/>
            <person name="Spatafora J.W."/>
            <person name="Yadav J.S."/>
            <person name="Aerts A."/>
            <person name="Benoit I."/>
            <person name="Boyd A."/>
            <person name="Carlson A."/>
            <person name="Copeland A."/>
            <person name="Coutinho P.M."/>
            <person name="de Vries R.P."/>
            <person name="Ferreira P."/>
            <person name="Findley K."/>
            <person name="Foster B."/>
            <person name="Gaskell J."/>
            <person name="Glotzer D."/>
            <person name="Gorecki P."/>
            <person name="Heitman J."/>
            <person name="Hesse C."/>
            <person name="Hori C."/>
            <person name="Igarashi K."/>
            <person name="Jurgens J.A."/>
            <person name="Kallen N."/>
            <person name="Kersten P."/>
            <person name="Kohler A."/>
            <person name="Kuees U."/>
            <person name="Kumar T.K.A."/>
            <person name="Kuo A."/>
            <person name="LaButti K."/>
            <person name="Larrondo L.F."/>
            <person name="Lindquist E."/>
            <person name="Ling A."/>
            <person name="Lombard V."/>
            <person name="Lucas S."/>
            <person name="Lundell T."/>
            <person name="Martin R."/>
            <person name="McLaughlin D.J."/>
            <person name="Morgenstern I."/>
            <person name="Morin E."/>
            <person name="Murat C."/>
            <person name="Nagy L.G."/>
            <person name="Nolan M."/>
            <person name="Ohm R.A."/>
            <person name="Patyshakuliyeva A."/>
            <person name="Rokas A."/>
            <person name="Ruiz-Duenas F.J."/>
            <person name="Sabat G."/>
            <person name="Salamov A."/>
            <person name="Samejima M."/>
            <person name="Schmutz J."/>
            <person name="Slot J.C."/>
            <person name="St John F."/>
            <person name="Stenlid J."/>
            <person name="Sun H."/>
            <person name="Sun S."/>
            <person name="Syed K."/>
            <person name="Tsang A."/>
            <person name="Wiebenga A."/>
            <person name="Young D."/>
            <person name="Pisabarro A."/>
            <person name="Eastwood D.C."/>
            <person name="Martin F."/>
            <person name="Cullen D."/>
            <person name="Grigoriev I.V."/>
            <person name="Hibbett D.S."/>
        </authorList>
    </citation>
    <scope>NUCLEOTIDE SEQUENCE [LARGE SCALE GENOMIC DNA]</scope>
    <source>
        <strain evidence="2 3">DJM-731 SS1</strain>
    </source>
</reference>
<dbReference type="RefSeq" id="XP_040630947.1">
    <property type="nucleotide sequence ID" value="XM_040776197.1"/>
</dbReference>
<feature type="region of interest" description="Disordered" evidence="1">
    <location>
        <begin position="51"/>
        <end position="70"/>
    </location>
</feature>
<dbReference type="HOGENOM" id="CLU_120624_0_0_1"/>
<name>M5GFD1_DACPD</name>
<dbReference type="GeneID" id="63691259"/>
<dbReference type="InterPro" id="IPR032157">
    <property type="entry name" value="PAC4"/>
</dbReference>
<keyword evidence="3" id="KW-1185">Reference proteome</keyword>
<protein>
    <recommendedName>
        <fullName evidence="4">Proteasome assembly chaperone 3</fullName>
    </recommendedName>
</protein>
<proteinExistence type="predicted"/>
<dbReference type="GO" id="GO:0043248">
    <property type="term" value="P:proteasome assembly"/>
    <property type="evidence" value="ECO:0007669"/>
    <property type="project" value="InterPro"/>
</dbReference>
<dbReference type="AlphaFoldDB" id="M5GFD1"/>
<evidence type="ECO:0000313" key="2">
    <source>
        <dbReference type="EMBL" id="EJU04053.1"/>
    </source>
</evidence>
<dbReference type="OMA" id="QISTYHT"/>
<evidence type="ECO:0000313" key="3">
    <source>
        <dbReference type="Proteomes" id="UP000030653"/>
    </source>
</evidence>
<organism evidence="2 3">
    <name type="scientific">Dacryopinax primogenitus (strain DJM 731)</name>
    <name type="common">Brown rot fungus</name>
    <dbReference type="NCBI Taxonomy" id="1858805"/>
    <lineage>
        <taxon>Eukaryota</taxon>
        <taxon>Fungi</taxon>
        <taxon>Dikarya</taxon>
        <taxon>Basidiomycota</taxon>
        <taxon>Agaricomycotina</taxon>
        <taxon>Dacrymycetes</taxon>
        <taxon>Dacrymycetales</taxon>
        <taxon>Dacrymycetaceae</taxon>
        <taxon>Dacryopinax</taxon>
    </lineage>
</organism>
<dbReference type="EMBL" id="JH795858">
    <property type="protein sequence ID" value="EJU04053.1"/>
    <property type="molecule type" value="Genomic_DNA"/>
</dbReference>
<dbReference type="Pfam" id="PF16093">
    <property type="entry name" value="PAC4"/>
    <property type="match status" value="1"/>
</dbReference>
<sequence length="167" mass="17591">MATSTTPKIHTFSYVFPPSLPTAPTFGLYVTSLTDTYLLWLGVLPPSATAISVPDPLREEEGSSGADMMGLGTDAKLGRDWAMGMPGRGAIPAVGTQLLKGVGEDVALPLAQRLARRFKKQVFLSVDVGELGTGGQGGRVMLDVERQLVGVLSELENSKSKAMGSVQ</sequence>
<evidence type="ECO:0008006" key="4">
    <source>
        <dbReference type="Google" id="ProtNLM"/>
    </source>
</evidence>
<dbReference type="OrthoDB" id="368507at2759"/>